<feature type="domain" description="HAMP" evidence="5">
    <location>
        <begin position="294"/>
        <end position="349"/>
    </location>
</feature>
<dbReference type="STRING" id="1121939.L861_17635"/>
<dbReference type="EC" id="2.7.7.65" evidence="2"/>
<dbReference type="InterPro" id="IPR029787">
    <property type="entry name" value="Nucleotide_cyclase"/>
</dbReference>
<organism evidence="7 8">
    <name type="scientific">Litchfieldella anticariensis (strain DSM 16096 / CECT 5854 / CIP 108499 / LMG 22089 / FP35)</name>
    <name type="common">Halomonas anticariensis</name>
    <dbReference type="NCBI Taxonomy" id="1121939"/>
    <lineage>
        <taxon>Bacteria</taxon>
        <taxon>Pseudomonadati</taxon>
        <taxon>Pseudomonadota</taxon>
        <taxon>Gammaproteobacteria</taxon>
        <taxon>Oceanospirillales</taxon>
        <taxon>Halomonadaceae</taxon>
        <taxon>Litchfieldella</taxon>
    </lineage>
</organism>
<dbReference type="GO" id="GO:0007165">
    <property type="term" value="P:signal transduction"/>
    <property type="evidence" value="ECO:0007669"/>
    <property type="project" value="InterPro"/>
</dbReference>
<evidence type="ECO:0000259" key="6">
    <source>
        <dbReference type="PROSITE" id="PS50887"/>
    </source>
</evidence>
<dbReference type="SUPFAM" id="SSF158472">
    <property type="entry name" value="HAMP domain-like"/>
    <property type="match status" value="1"/>
</dbReference>
<dbReference type="NCBIfam" id="TIGR00254">
    <property type="entry name" value="GGDEF"/>
    <property type="match status" value="1"/>
</dbReference>
<dbReference type="GO" id="GO:0052621">
    <property type="term" value="F:diguanylate cyclase activity"/>
    <property type="evidence" value="ECO:0007669"/>
    <property type="project" value="UniProtKB-EC"/>
</dbReference>
<evidence type="ECO:0000313" key="7">
    <source>
        <dbReference type="EMBL" id="EPC03364.1"/>
    </source>
</evidence>
<dbReference type="RefSeq" id="WP_016415479.1">
    <property type="nucleotide sequence ID" value="NZ_AUAB01000018.1"/>
</dbReference>
<keyword evidence="4" id="KW-1133">Transmembrane helix</keyword>
<dbReference type="PATRIC" id="fig|1121939.11.peg.983"/>
<dbReference type="GO" id="GO:0005886">
    <property type="term" value="C:plasma membrane"/>
    <property type="evidence" value="ECO:0007669"/>
    <property type="project" value="TreeGrafter"/>
</dbReference>
<dbReference type="PANTHER" id="PTHR45138:SF9">
    <property type="entry name" value="DIGUANYLATE CYCLASE DGCM-RELATED"/>
    <property type="match status" value="1"/>
</dbReference>
<evidence type="ECO:0000256" key="4">
    <source>
        <dbReference type="SAM" id="Phobius"/>
    </source>
</evidence>
<dbReference type="InterPro" id="IPR003660">
    <property type="entry name" value="HAMP_dom"/>
</dbReference>
<dbReference type="InterPro" id="IPR050469">
    <property type="entry name" value="Diguanylate_Cyclase"/>
</dbReference>
<reference evidence="7 8" key="1">
    <citation type="journal article" date="2013" name="Genome Announc.">
        <title>Draft genome sequence of the moderately halophilic gammaproteobacterium Halomonas anticariensis FP35.</title>
        <authorList>
            <person name="Tahrioui A."/>
            <person name="Quesada E."/>
            <person name="Llamas I."/>
        </authorList>
    </citation>
    <scope>NUCLEOTIDE SEQUENCE [LARGE SCALE GENOMIC DNA]</scope>
    <source>
        <strain evidence="8">DSM 16096 / CECT 5854 / LMG 22089 / FP35</strain>
    </source>
</reference>
<feature type="transmembrane region" description="Helical" evidence="4">
    <location>
        <begin position="272"/>
        <end position="292"/>
    </location>
</feature>
<evidence type="ECO:0000256" key="1">
    <source>
        <dbReference type="ARBA" id="ARBA00001946"/>
    </source>
</evidence>
<dbReference type="Proteomes" id="UP000014463">
    <property type="component" value="Unassembled WGS sequence"/>
</dbReference>
<dbReference type="AlphaFoldDB" id="S2L6H6"/>
<dbReference type="CDD" id="cd01949">
    <property type="entry name" value="GGDEF"/>
    <property type="match status" value="1"/>
</dbReference>
<dbReference type="InterPro" id="IPR043128">
    <property type="entry name" value="Rev_trsase/Diguanyl_cyclase"/>
</dbReference>
<comment type="caution">
    <text evidence="7">The sequence shown here is derived from an EMBL/GenBank/DDBJ whole genome shotgun (WGS) entry which is preliminary data.</text>
</comment>
<dbReference type="GO" id="GO:0043709">
    <property type="term" value="P:cell adhesion involved in single-species biofilm formation"/>
    <property type="evidence" value="ECO:0007669"/>
    <property type="project" value="TreeGrafter"/>
</dbReference>
<name>S2L6H6_LITA3</name>
<dbReference type="InterPro" id="IPR000160">
    <property type="entry name" value="GGDEF_dom"/>
</dbReference>
<proteinExistence type="predicted"/>
<dbReference type="Pfam" id="PF00990">
    <property type="entry name" value="GGDEF"/>
    <property type="match status" value="1"/>
</dbReference>
<keyword evidence="4" id="KW-0812">Transmembrane</keyword>
<dbReference type="Pfam" id="PF05228">
    <property type="entry name" value="CHASE4"/>
    <property type="match status" value="1"/>
</dbReference>
<dbReference type="EMBL" id="ASTJ01000012">
    <property type="protein sequence ID" value="EPC03364.1"/>
    <property type="molecule type" value="Genomic_DNA"/>
</dbReference>
<evidence type="ECO:0000259" key="5">
    <source>
        <dbReference type="PROSITE" id="PS50885"/>
    </source>
</evidence>
<dbReference type="InterPro" id="IPR007892">
    <property type="entry name" value="CHASE4"/>
</dbReference>
<evidence type="ECO:0000256" key="3">
    <source>
        <dbReference type="ARBA" id="ARBA00034247"/>
    </source>
</evidence>
<dbReference type="SMART" id="SM00267">
    <property type="entry name" value="GGDEF"/>
    <property type="match status" value="1"/>
</dbReference>
<sequence length="529" mass="59562">MKSAFSSLRNRFLLALAGVLCLALLALVLVARYQIAPILLEDENRYASAELDRAVRALDSETGHLKRLVEDWAWWDDSYEFVRGERPEYIDSNLYGDTLETLDLNLMVYFSSDNQPYWIAGFNDDDEFTSCSGKQPPCNWAINIVSLLKSKIEGGLEEDTHTWWLTTPELSMIGMSPIYLHDDDVPPSGWLAMVRPLSAEWIEQILNTTGIDMTFSGKDVGGELMSDSLERLSPTKMQASRYLDALPAGNKLLLEATLPRQRYQASLETFRFALYWTSGVLVVTLIVVLVLLERMILRPLRQFARFTQQLQNQSNTSVTPVGLLTRHDEIGILAREFQHLREHQQRQQSLLLELSQHDHLTGLANRRLFDERLSQALDEAQWERGSVATLMVDVDYFKAYNDHYGHQAGDECLVALAKCMDRCFSGPDQLVARTGGEEFSVLLPRMSLSTATEHAETLRMAVERLALPHVASSVASSVTVSIGVAAVTPGLSRDPVEPSFLMRHADKALYAAKRAGRNCVQHSEVELQR</sequence>
<dbReference type="SUPFAM" id="SSF55073">
    <property type="entry name" value="Nucleotide cyclase"/>
    <property type="match status" value="1"/>
</dbReference>
<dbReference type="Gene3D" id="3.30.70.270">
    <property type="match status" value="1"/>
</dbReference>
<keyword evidence="8" id="KW-1185">Reference proteome</keyword>
<dbReference type="OrthoDB" id="9812260at2"/>
<protein>
    <recommendedName>
        <fullName evidence="2">diguanylate cyclase</fullName>
        <ecNumber evidence="2">2.7.7.65</ecNumber>
    </recommendedName>
</protein>
<evidence type="ECO:0000313" key="8">
    <source>
        <dbReference type="Proteomes" id="UP000014463"/>
    </source>
</evidence>
<comment type="cofactor">
    <cofactor evidence="1">
        <name>Mg(2+)</name>
        <dbReference type="ChEBI" id="CHEBI:18420"/>
    </cofactor>
</comment>
<dbReference type="PANTHER" id="PTHR45138">
    <property type="entry name" value="REGULATORY COMPONENTS OF SENSORY TRANSDUCTION SYSTEM"/>
    <property type="match status" value="1"/>
</dbReference>
<dbReference type="GO" id="GO:1902201">
    <property type="term" value="P:negative regulation of bacterial-type flagellum-dependent cell motility"/>
    <property type="evidence" value="ECO:0007669"/>
    <property type="project" value="TreeGrafter"/>
</dbReference>
<dbReference type="eggNOG" id="COG3706">
    <property type="taxonomic scope" value="Bacteria"/>
</dbReference>
<feature type="domain" description="GGDEF" evidence="6">
    <location>
        <begin position="385"/>
        <end position="525"/>
    </location>
</feature>
<dbReference type="PROSITE" id="PS50887">
    <property type="entry name" value="GGDEF"/>
    <property type="match status" value="1"/>
</dbReference>
<keyword evidence="4" id="KW-0472">Membrane</keyword>
<accession>S2L6H6</accession>
<dbReference type="CDD" id="cd06225">
    <property type="entry name" value="HAMP"/>
    <property type="match status" value="1"/>
</dbReference>
<dbReference type="Gene3D" id="6.10.340.10">
    <property type="match status" value="1"/>
</dbReference>
<dbReference type="PROSITE" id="PS50885">
    <property type="entry name" value="HAMP"/>
    <property type="match status" value="1"/>
</dbReference>
<dbReference type="FunFam" id="3.30.70.270:FF:000001">
    <property type="entry name" value="Diguanylate cyclase domain protein"/>
    <property type="match status" value="1"/>
</dbReference>
<evidence type="ECO:0000256" key="2">
    <source>
        <dbReference type="ARBA" id="ARBA00012528"/>
    </source>
</evidence>
<comment type="catalytic activity">
    <reaction evidence="3">
        <text>2 GTP = 3',3'-c-di-GMP + 2 diphosphate</text>
        <dbReference type="Rhea" id="RHEA:24898"/>
        <dbReference type="ChEBI" id="CHEBI:33019"/>
        <dbReference type="ChEBI" id="CHEBI:37565"/>
        <dbReference type="ChEBI" id="CHEBI:58805"/>
        <dbReference type="EC" id="2.7.7.65"/>
    </reaction>
</comment>
<gene>
    <name evidence="7" type="ORF">L861_17635</name>
</gene>